<dbReference type="AlphaFoldDB" id="A0A3E0VE33"/>
<dbReference type="EMBL" id="NBWZ01000001">
    <property type="protein sequence ID" value="RFA07813.1"/>
    <property type="molecule type" value="Genomic_DNA"/>
</dbReference>
<organism evidence="1 2">
    <name type="scientific">Subtercola boreus</name>
    <dbReference type="NCBI Taxonomy" id="120213"/>
    <lineage>
        <taxon>Bacteria</taxon>
        <taxon>Bacillati</taxon>
        <taxon>Actinomycetota</taxon>
        <taxon>Actinomycetes</taxon>
        <taxon>Micrococcales</taxon>
        <taxon>Microbacteriaceae</taxon>
        <taxon>Subtercola</taxon>
    </lineage>
</organism>
<reference evidence="1 2" key="1">
    <citation type="submission" date="2017-04" db="EMBL/GenBank/DDBJ databases">
        <title>Comparative genome analysis of Subtercola boreus.</title>
        <authorList>
            <person name="Cho Y.-J."/>
            <person name="Cho A."/>
            <person name="Kim O.-S."/>
            <person name="Lee J.-I."/>
        </authorList>
    </citation>
    <scope>NUCLEOTIDE SEQUENCE [LARGE SCALE GENOMIC DNA]</scope>
    <source>
        <strain evidence="1 2">K300</strain>
    </source>
</reference>
<dbReference type="Proteomes" id="UP000256486">
    <property type="component" value="Unassembled WGS sequence"/>
</dbReference>
<dbReference type="OrthoDB" id="4915037at2"/>
<accession>A0A3E0VE33</accession>
<keyword evidence="2" id="KW-1185">Reference proteome</keyword>
<name>A0A3E0VE33_9MICO</name>
<comment type="caution">
    <text evidence="1">The sequence shown here is derived from an EMBL/GenBank/DDBJ whole genome shotgun (WGS) entry which is preliminary data.</text>
</comment>
<dbReference type="RefSeq" id="WP_116413235.1">
    <property type="nucleotide sequence ID" value="NZ_NBWZ01000001.1"/>
</dbReference>
<evidence type="ECO:0000313" key="1">
    <source>
        <dbReference type="EMBL" id="RFA07813.1"/>
    </source>
</evidence>
<proteinExistence type="predicted"/>
<protein>
    <submittedName>
        <fullName evidence="1">Uncharacterized protein</fullName>
    </submittedName>
</protein>
<gene>
    <name evidence="1" type="ORF">B7R54_00245</name>
</gene>
<sequence length="228" mass="24619">MHFVDRDPMDAPPPETADAAAARFGVPLMGFARQASLTEFGVSTVGSSSNGGPTSLDSVALSYTVWRNPADPADPVNLADLTDALRESLDAEPIKPLPPWMLELRRLMHYPALWEGTLTTRMPAAAGQTPEAVLVAHANHILTNTFRDERVVGAFPGQLDSPVEQRHIRPTSVRIDGVDVPGLGIDTDPHVYAVGADLGDRMLTAVVARDHLPYVTLAFETRRPRDAA</sequence>
<evidence type="ECO:0000313" key="2">
    <source>
        <dbReference type="Proteomes" id="UP000256486"/>
    </source>
</evidence>